<dbReference type="GO" id="GO:0005634">
    <property type="term" value="C:nucleus"/>
    <property type="evidence" value="ECO:0007669"/>
    <property type="project" value="TreeGrafter"/>
</dbReference>
<evidence type="ECO:0000256" key="1">
    <source>
        <dbReference type="ARBA" id="ARBA00009085"/>
    </source>
</evidence>
<dbReference type="InterPro" id="IPR050164">
    <property type="entry name" value="Peptidase_C19"/>
</dbReference>
<dbReference type="SUPFAM" id="SSF54001">
    <property type="entry name" value="Cysteine proteinases"/>
    <property type="match status" value="1"/>
</dbReference>
<evidence type="ECO:0000259" key="2">
    <source>
        <dbReference type="PROSITE" id="PS50235"/>
    </source>
</evidence>
<dbReference type="InterPro" id="IPR018200">
    <property type="entry name" value="USP_CS"/>
</dbReference>
<dbReference type="InterPro" id="IPR038765">
    <property type="entry name" value="Papain-like_cys_pep_sf"/>
</dbReference>
<dbReference type="InterPro" id="IPR028889">
    <property type="entry name" value="USP"/>
</dbReference>
<organism evidence="3 4">
    <name type="scientific">Lolium multiflorum</name>
    <name type="common">Italian ryegrass</name>
    <name type="synonym">Lolium perenne subsp. multiflorum</name>
    <dbReference type="NCBI Taxonomy" id="4521"/>
    <lineage>
        <taxon>Eukaryota</taxon>
        <taxon>Viridiplantae</taxon>
        <taxon>Streptophyta</taxon>
        <taxon>Embryophyta</taxon>
        <taxon>Tracheophyta</taxon>
        <taxon>Spermatophyta</taxon>
        <taxon>Magnoliopsida</taxon>
        <taxon>Liliopsida</taxon>
        <taxon>Poales</taxon>
        <taxon>Poaceae</taxon>
        <taxon>BOP clade</taxon>
        <taxon>Pooideae</taxon>
        <taxon>Poodae</taxon>
        <taxon>Poeae</taxon>
        <taxon>Poeae Chloroplast Group 2 (Poeae type)</taxon>
        <taxon>Loliodinae</taxon>
        <taxon>Loliinae</taxon>
        <taxon>Lolium</taxon>
    </lineage>
</organism>
<dbReference type="InterPro" id="IPR001394">
    <property type="entry name" value="Peptidase_C19_UCH"/>
</dbReference>
<proteinExistence type="inferred from homology"/>
<dbReference type="PANTHER" id="PTHR24006">
    <property type="entry name" value="UBIQUITIN CARBOXYL-TERMINAL HYDROLASE"/>
    <property type="match status" value="1"/>
</dbReference>
<evidence type="ECO:0000313" key="3">
    <source>
        <dbReference type="EMBL" id="KAK1604511.1"/>
    </source>
</evidence>
<sequence length="178" mass="18504">MAEVSTAAAAAPVPVPEGVLHRRIEFHLARRPHAALAVGGGGFRMETLNPDAAGAAAAAAAGAARSEGEARMPEKAESAVLDPELTVARIYLGRIGAGLQNLGNTCYLNSVLQCLTYTEPFAAYLRSGRHKSSCRTAGFCALCALQNHVKTALQSTGKIVTPSQIVKNLRCILPAALA</sequence>
<gene>
    <name evidence="3" type="ORF">QYE76_028184</name>
</gene>
<dbReference type="PROSITE" id="PS50235">
    <property type="entry name" value="USP_3"/>
    <property type="match status" value="1"/>
</dbReference>
<feature type="domain" description="USP" evidence="2">
    <location>
        <begin position="97"/>
        <end position="178"/>
    </location>
</feature>
<dbReference type="EMBL" id="JAUUTY010000007">
    <property type="protein sequence ID" value="KAK1604511.1"/>
    <property type="molecule type" value="Genomic_DNA"/>
</dbReference>
<dbReference type="Proteomes" id="UP001231189">
    <property type="component" value="Unassembled WGS sequence"/>
</dbReference>
<protein>
    <recommendedName>
        <fullName evidence="2">USP domain-containing protein</fullName>
    </recommendedName>
</protein>
<comment type="similarity">
    <text evidence="1">Belongs to the peptidase C19 family.</text>
</comment>
<dbReference type="FunFam" id="3.90.70.10:FF:000119">
    <property type="entry name" value="Ubiquitin specific peptidase 36"/>
    <property type="match status" value="1"/>
</dbReference>
<dbReference type="Gene3D" id="3.90.70.10">
    <property type="entry name" value="Cysteine proteinases"/>
    <property type="match status" value="1"/>
</dbReference>
<evidence type="ECO:0000313" key="4">
    <source>
        <dbReference type="Proteomes" id="UP001231189"/>
    </source>
</evidence>
<dbReference type="AlphaFoldDB" id="A0AAD8QLT9"/>
<dbReference type="GO" id="GO:0016579">
    <property type="term" value="P:protein deubiquitination"/>
    <property type="evidence" value="ECO:0007669"/>
    <property type="project" value="InterPro"/>
</dbReference>
<accession>A0AAD8QLT9</accession>
<reference evidence="3" key="1">
    <citation type="submission" date="2023-07" db="EMBL/GenBank/DDBJ databases">
        <title>A chromosome-level genome assembly of Lolium multiflorum.</title>
        <authorList>
            <person name="Chen Y."/>
            <person name="Copetti D."/>
            <person name="Kolliker R."/>
            <person name="Studer B."/>
        </authorList>
    </citation>
    <scope>NUCLEOTIDE SEQUENCE</scope>
    <source>
        <strain evidence="3">02402/16</strain>
        <tissue evidence="3">Leaf</tissue>
    </source>
</reference>
<dbReference type="Pfam" id="PF00443">
    <property type="entry name" value="UCH"/>
    <property type="match status" value="1"/>
</dbReference>
<keyword evidence="4" id="KW-1185">Reference proteome</keyword>
<name>A0AAD8QLT9_LOLMU</name>
<dbReference type="PANTHER" id="PTHR24006:SF663">
    <property type="entry name" value="UBIQUITIN CARBOXYL-TERMINAL HYDROLASE 23"/>
    <property type="match status" value="1"/>
</dbReference>
<dbReference type="GO" id="GO:0005829">
    <property type="term" value="C:cytosol"/>
    <property type="evidence" value="ECO:0007669"/>
    <property type="project" value="TreeGrafter"/>
</dbReference>
<dbReference type="GO" id="GO:0004843">
    <property type="term" value="F:cysteine-type deubiquitinase activity"/>
    <property type="evidence" value="ECO:0007669"/>
    <property type="project" value="InterPro"/>
</dbReference>
<comment type="caution">
    <text evidence="3">The sequence shown here is derived from an EMBL/GenBank/DDBJ whole genome shotgun (WGS) entry which is preliminary data.</text>
</comment>
<dbReference type="PROSITE" id="PS00972">
    <property type="entry name" value="USP_1"/>
    <property type="match status" value="1"/>
</dbReference>